<dbReference type="EMBL" id="BGPR01016547">
    <property type="protein sequence ID" value="GBN73409.1"/>
    <property type="molecule type" value="Genomic_DNA"/>
</dbReference>
<accession>A0A4Y2RDQ2</accession>
<name>A0A4Y2RDQ2_ARAVE</name>
<proteinExistence type="predicted"/>
<sequence length="107" mass="12405">MEFDQETSKTIVSLADIRISSKWNFGTPEGKSNLNFKCNIHISSKMEFSGTQEMKKQSRHFKHRAHSISSKWTFEQQKGNNASWFNHSSLLENGIFGHGKRKTNPRF</sequence>
<dbReference type="Proteomes" id="UP000499080">
    <property type="component" value="Unassembled WGS sequence"/>
</dbReference>
<evidence type="ECO:0000313" key="2">
    <source>
        <dbReference type="Proteomes" id="UP000499080"/>
    </source>
</evidence>
<evidence type="ECO:0000313" key="1">
    <source>
        <dbReference type="EMBL" id="GBN73409.1"/>
    </source>
</evidence>
<protein>
    <submittedName>
        <fullName evidence="1">Uncharacterized protein</fullName>
    </submittedName>
</protein>
<keyword evidence="2" id="KW-1185">Reference proteome</keyword>
<comment type="caution">
    <text evidence="1">The sequence shown here is derived from an EMBL/GenBank/DDBJ whole genome shotgun (WGS) entry which is preliminary data.</text>
</comment>
<dbReference type="AlphaFoldDB" id="A0A4Y2RDQ2"/>
<organism evidence="1 2">
    <name type="scientific">Araneus ventricosus</name>
    <name type="common">Orbweaver spider</name>
    <name type="synonym">Epeira ventricosa</name>
    <dbReference type="NCBI Taxonomy" id="182803"/>
    <lineage>
        <taxon>Eukaryota</taxon>
        <taxon>Metazoa</taxon>
        <taxon>Ecdysozoa</taxon>
        <taxon>Arthropoda</taxon>
        <taxon>Chelicerata</taxon>
        <taxon>Arachnida</taxon>
        <taxon>Araneae</taxon>
        <taxon>Araneomorphae</taxon>
        <taxon>Entelegynae</taxon>
        <taxon>Araneoidea</taxon>
        <taxon>Araneidae</taxon>
        <taxon>Araneus</taxon>
    </lineage>
</organism>
<reference evidence="1 2" key="1">
    <citation type="journal article" date="2019" name="Sci. Rep.">
        <title>Orb-weaving spider Araneus ventricosus genome elucidates the spidroin gene catalogue.</title>
        <authorList>
            <person name="Kono N."/>
            <person name="Nakamura H."/>
            <person name="Ohtoshi R."/>
            <person name="Moran D.A.P."/>
            <person name="Shinohara A."/>
            <person name="Yoshida Y."/>
            <person name="Fujiwara M."/>
            <person name="Mori M."/>
            <person name="Tomita M."/>
            <person name="Arakawa K."/>
        </authorList>
    </citation>
    <scope>NUCLEOTIDE SEQUENCE [LARGE SCALE GENOMIC DNA]</scope>
</reference>
<gene>
    <name evidence="1" type="ORF">AVEN_173990_1</name>
</gene>